<evidence type="ECO:0000313" key="2">
    <source>
        <dbReference type="Proteomes" id="UP000823775"/>
    </source>
</evidence>
<evidence type="ECO:0000313" key="1">
    <source>
        <dbReference type="EMBL" id="MCD7470055.1"/>
    </source>
</evidence>
<accession>A0ABS8TGG9</accession>
<protein>
    <recommendedName>
        <fullName evidence="3">Carbonic anhydrase</fullName>
    </recommendedName>
</protein>
<keyword evidence="2" id="KW-1185">Reference proteome</keyword>
<name>A0ABS8TGG9_DATST</name>
<evidence type="ECO:0008006" key="3">
    <source>
        <dbReference type="Google" id="ProtNLM"/>
    </source>
</evidence>
<dbReference type="Proteomes" id="UP000823775">
    <property type="component" value="Unassembled WGS sequence"/>
</dbReference>
<gene>
    <name evidence="1" type="ORF">HAX54_009618</name>
</gene>
<dbReference type="InterPro" id="IPR036398">
    <property type="entry name" value="CA_dom_sf"/>
</dbReference>
<comment type="caution">
    <text evidence="1">The sequence shown here is derived from an EMBL/GenBank/DDBJ whole genome shotgun (WGS) entry which is preliminary data.</text>
</comment>
<dbReference type="SUPFAM" id="SSF51069">
    <property type="entry name" value="Carbonic anhydrase"/>
    <property type="match status" value="1"/>
</dbReference>
<organism evidence="1 2">
    <name type="scientific">Datura stramonium</name>
    <name type="common">Jimsonweed</name>
    <name type="synonym">Common thornapple</name>
    <dbReference type="NCBI Taxonomy" id="4076"/>
    <lineage>
        <taxon>Eukaryota</taxon>
        <taxon>Viridiplantae</taxon>
        <taxon>Streptophyta</taxon>
        <taxon>Embryophyta</taxon>
        <taxon>Tracheophyta</taxon>
        <taxon>Spermatophyta</taxon>
        <taxon>Magnoliopsida</taxon>
        <taxon>eudicotyledons</taxon>
        <taxon>Gunneridae</taxon>
        <taxon>Pentapetalae</taxon>
        <taxon>asterids</taxon>
        <taxon>lamiids</taxon>
        <taxon>Solanales</taxon>
        <taxon>Solanaceae</taxon>
        <taxon>Solanoideae</taxon>
        <taxon>Datureae</taxon>
        <taxon>Datura</taxon>
    </lineage>
</organism>
<sequence length="128" mass="14449">MGVVQILEDKWNSISTPTSSLAYLLNTRINGKKFNLEAHLVHESTVEKHGHWNHLQGGRPDSFLSMVHWFLTVPCTEDVVWTIARKESESNARPAQPLNGRPIQVLPTKRRNKSDQLNSVASLCPILI</sequence>
<proteinExistence type="predicted"/>
<dbReference type="EMBL" id="JACEIK010001523">
    <property type="protein sequence ID" value="MCD7470055.1"/>
    <property type="molecule type" value="Genomic_DNA"/>
</dbReference>
<reference evidence="1 2" key="1">
    <citation type="journal article" date="2021" name="BMC Genomics">
        <title>Datura genome reveals duplications of psychoactive alkaloid biosynthetic genes and high mutation rate following tissue culture.</title>
        <authorList>
            <person name="Rajewski A."/>
            <person name="Carter-House D."/>
            <person name="Stajich J."/>
            <person name="Litt A."/>
        </authorList>
    </citation>
    <scope>NUCLEOTIDE SEQUENCE [LARGE SCALE GENOMIC DNA]</scope>
    <source>
        <strain evidence="1">AR-01</strain>
    </source>
</reference>